<dbReference type="PANTHER" id="PTHR43033">
    <property type="entry name" value="TRNA(ILE)-LYSIDINE SYNTHASE-RELATED"/>
    <property type="match status" value="1"/>
</dbReference>
<keyword evidence="3" id="KW-0819">tRNA processing</keyword>
<dbReference type="InterPro" id="IPR012094">
    <property type="entry name" value="tRNA_Ile_lys_synt"/>
</dbReference>
<comment type="catalytic activity">
    <reaction evidence="6">
        <text>cytidine(34) in tRNA(Ile2) + L-lysine + ATP = lysidine(34) in tRNA(Ile2) + AMP + diphosphate + H(+)</text>
        <dbReference type="Rhea" id="RHEA:43744"/>
        <dbReference type="Rhea" id="RHEA-COMP:10625"/>
        <dbReference type="Rhea" id="RHEA-COMP:10670"/>
        <dbReference type="ChEBI" id="CHEBI:15378"/>
        <dbReference type="ChEBI" id="CHEBI:30616"/>
        <dbReference type="ChEBI" id="CHEBI:32551"/>
        <dbReference type="ChEBI" id="CHEBI:33019"/>
        <dbReference type="ChEBI" id="CHEBI:82748"/>
        <dbReference type="ChEBI" id="CHEBI:83665"/>
        <dbReference type="ChEBI" id="CHEBI:456215"/>
        <dbReference type="EC" id="6.3.4.19"/>
    </reaction>
</comment>
<gene>
    <name evidence="8" type="ORF">OIDMADRAFT_29103</name>
</gene>
<dbReference type="Pfam" id="PF01171">
    <property type="entry name" value="ATP_bind_3"/>
    <property type="match status" value="2"/>
</dbReference>
<dbReference type="GO" id="GO:0032267">
    <property type="term" value="F:tRNA(Ile)-lysidine synthase activity"/>
    <property type="evidence" value="ECO:0007669"/>
    <property type="project" value="UniProtKB-EC"/>
</dbReference>
<dbReference type="Gene3D" id="3.40.50.620">
    <property type="entry name" value="HUPs"/>
    <property type="match status" value="1"/>
</dbReference>
<dbReference type="PANTHER" id="PTHR43033:SF1">
    <property type="entry name" value="TRNA(ILE)-LYSIDINE SYNTHASE-RELATED"/>
    <property type="match status" value="1"/>
</dbReference>
<dbReference type="InterPro" id="IPR014729">
    <property type="entry name" value="Rossmann-like_a/b/a_fold"/>
</dbReference>
<evidence type="ECO:0000256" key="2">
    <source>
        <dbReference type="ARBA" id="ARBA00022598"/>
    </source>
</evidence>
<accession>A0A0C3CQZ0</accession>
<dbReference type="InterPro" id="IPR011063">
    <property type="entry name" value="TilS/TtcA_N"/>
</dbReference>
<proteinExistence type="inferred from homology"/>
<dbReference type="STRING" id="913774.A0A0C3CQZ0"/>
<dbReference type="HAMAP" id="MF_01161">
    <property type="entry name" value="tRNA_Ile_lys_synt"/>
    <property type="match status" value="1"/>
</dbReference>
<dbReference type="InParanoid" id="A0A0C3CQZ0"/>
<evidence type="ECO:0000256" key="4">
    <source>
        <dbReference type="ARBA" id="ARBA00022741"/>
    </source>
</evidence>
<keyword evidence="2" id="KW-0436">Ligase</keyword>
<evidence type="ECO:0000256" key="6">
    <source>
        <dbReference type="ARBA" id="ARBA00048539"/>
    </source>
</evidence>
<dbReference type="InterPro" id="IPR012795">
    <property type="entry name" value="tRNA_Ile_lys_synt_N"/>
</dbReference>
<dbReference type="EC" id="6.3.4.19" evidence="1"/>
<dbReference type="GO" id="GO:0008033">
    <property type="term" value="P:tRNA processing"/>
    <property type="evidence" value="ECO:0007669"/>
    <property type="project" value="UniProtKB-KW"/>
</dbReference>
<evidence type="ECO:0000313" key="9">
    <source>
        <dbReference type="Proteomes" id="UP000054321"/>
    </source>
</evidence>
<evidence type="ECO:0000256" key="1">
    <source>
        <dbReference type="ARBA" id="ARBA00013267"/>
    </source>
</evidence>
<dbReference type="OrthoDB" id="434144at2759"/>
<protein>
    <recommendedName>
        <fullName evidence="1">tRNA(Ile)-lysidine synthetase</fullName>
        <ecNumber evidence="1">6.3.4.19</ecNumber>
    </recommendedName>
</protein>
<feature type="domain" description="tRNA(Ile)-lysidine/2-thiocytidine synthase N-terminal" evidence="7">
    <location>
        <begin position="37"/>
        <end position="148"/>
    </location>
</feature>
<sequence>MAPTQGDVRMSLQTPVEEIVSGLHPTLAKFTAAVVRDLEFQAFVVDHGVREGSDVEAKAVSNVLEQRGIQTRVLKIDWGTHERLAELPNFESLARRYRFRALGKACRDAGINSLFLAHHQDDQVETVMMRMINGHRIFGLRGMKRDCEIPECHGIHGVHESGALDTTKDHAVSAPPQVLQRKQDTRRKRFQPKINLATEMGGVRVYRPLLGFTKSRLIDTCTAAKMEWFEDHTNKDPTITTRNAIRHMYSTYAMPTALAPLSILSLSEKFEKKHDHLQKVADSLFEAANKLFMTRSGTMIIKFPDLRFLESSLSPDDLKLVASLLLRQAISFVTPQEHARLHSLHGSVCRVFPEILKDVEPSEPVIFTVSGVQFKPMPPSISHQESEARPEWYLSRQLYSSAGSDRPDIDLSTCDLSHRDGSWTPWMLYDGRFWFRIQKKPRTPLTLRPLQKGDMVDFKKGLGRFDQLRFKDILRQVAPADVRWTLPAIAHKEWNGKEIVVALPTVDLAIVDSQRLVEWEVRYKKVDVEILKGGGTEII</sequence>
<evidence type="ECO:0000256" key="3">
    <source>
        <dbReference type="ARBA" id="ARBA00022694"/>
    </source>
</evidence>
<name>A0A0C3CQZ0_OIDMZ</name>
<organism evidence="8 9">
    <name type="scientific">Oidiodendron maius (strain Zn)</name>
    <dbReference type="NCBI Taxonomy" id="913774"/>
    <lineage>
        <taxon>Eukaryota</taxon>
        <taxon>Fungi</taxon>
        <taxon>Dikarya</taxon>
        <taxon>Ascomycota</taxon>
        <taxon>Pezizomycotina</taxon>
        <taxon>Leotiomycetes</taxon>
        <taxon>Leotiomycetes incertae sedis</taxon>
        <taxon>Myxotrichaceae</taxon>
        <taxon>Oidiodendron</taxon>
    </lineage>
</organism>
<dbReference type="GO" id="GO:0005524">
    <property type="term" value="F:ATP binding"/>
    <property type="evidence" value="ECO:0007669"/>
    <property type="project" value="UniProtKB-KW"/>
</dbReference>
<dbReference type="EMBL" id="KN832876">
    <property type="protein sequence ID" value="KIN01434.1"/>
    <property type="molecule type" value="Genomic_DNA"/>
</dbReference>
<dbReference type="Proteomes" id="UP000054321">
    <property type="component" value="Unassembled WGS sequence"/>
</dbReference>
<evidence type="ECO:0000259" key="7">
    <source>
        <dbReference type="Pfam" id="PF01171"/>
    </source>
</evidence>
<evidence type="ECO:0000313" key="8">
    <source>
        <dbReference type="EMBL" id="KIN01434.1"/>
    </source>
</evidence>
<keyword evidence="5" id="KW-0067">ATP-binding</keyword>
<evidence type="ECO:0000256" key="5">
    <source>
        <dbReference type="ARBA" id="ARBA00022840"/>
    </source>
</evidence>
<dbReference type="SUPFAM" id="SSF52402">
    <property type="entry name" value="Adenine nucleotide alpha hydrolases-like"/>
    <property type="match status" value="1"/>
</dbReference>
<reference evidence="8 9" key="1">
    <citation type="submission" date="2014-04" db="EMBL/GenBank/DDBJ databases">
        <authorList>
            <consortium name="DOE Joint Genome Institute"/>
            <person name="Kuo A."/>
            <person name="Martino E."/>
            <person name="Perotto S."/>
            <person name="Kohler A."/>
            <person name="Nagy L.G."/>
            <person name="Floudas D."/>
            <person name="Copeland A."/>
            <person name="Barry K.W."/>
            <person name="Cichocki N."/>
            <person name="Veneault-Fourrey C."/>
            <person name="LaButti K."/>
            <person name="Lindquist E.A."/>
            <person name="Lipzen A."/>
            <person name="Lundell T."/>
            <person name="Morin E."/>
            <person name="Murat C."/>
            <person name="Sun H."/>
            <person name="Tunlid A."/>
            <person name="Henrissat B."/>
            <person name="Grigoriev I.V."/>
            <person name="Hibbett D.S."/>
            <person name="Martin F."/>
            <person name="Nordberg H.P."/>
            <person name="Cantor M.N."/>
            <person name="Hua S.X."/>
        </authorList>
    </citation>
    <scope>NUCLEOTIDE SEQUENCE [LARGE SCALE GENOMIC DNA]</scope>
    <source>
        <strain evidence="8 9">Zn</strain>
    </source>
</reference>
<keyword evidence="4" id="KW-0547">Nucleotide-binding</keyword>
<reference evidence="9" key="2">
    <citation type="submission" date="2015-01" db="EMBL/GenBank/DDBJ databases">
        <title>Evolutionary Origins and Diversification of the Mycorrhizal Mutualists.</title>
        <authorList>
            <consortium name="DOE Joint Genome Institute"/>
            <consortium name="Mycorrhizal Genomics Consortium"/>
            <person name="Kohler A."/>
            <person name="Kuo A."/>
            <person name="Nagy L.G."/>
            <person name="Floudas D."/>
            <person name="Copeland A."/>
            <person name="Barry K.W."/>
            <person name="Cichocki N."/>
            <person name="Veneault-Fourrey C."/>
            <person name="LaButti K."/>
            <person name="Lindquist E.A."/>
            <person name="Lipzen A."/>
            <person name="Lundell T."/>
            <person name="Morin E."/>
            <person name="Murat C."/>
            <person name="Riley R."/>
            <person name="Ohm R."/>
            <person name="Sun H."/>
            <person name="Tunlid A."/>
            <person name="Henrissat B."/>
            <person name="Grigoriev I.V."/>
            <person name="Hibbett D.S."/>
            <person name="Martin F."/>
        </authorList>
    </citation>
    <scope>NUCLEOTIDE SEQUENCE [LARGE SCALE GENOMIC DNA]</scope>
    <source>
        <strain evidence="9">Zn</strain>
    </source>
</reference>
<dbReference type="HOGENOM" id="CLU_015599_1_0_1"/>
<keyword evidence="9" id="KW-1185">Reference proteome</keyword>
<dbReference type="AlphaFoldDB" id="A0A0C3CQZ0"/>
<feature type="domain" description="tRNA(Ile)-lysidine/2-thiocytidine synthase N-terminal" evidence="7">
    <location>
        <begin position="194"/>
        <end position="247"/>
    </location>
</feature>
<dbReference type="CDD" id="cd01992">
    <property type="entry name" value="TilS_N"/>
    <property type="match status" value="1"/>
</dbReference>